<accession>A0ABW8EL40</accession>
<feature type="domain" description="PKD" evidence="3">
    <location>
        <begin position="148"/>
        <end position="198"/>
    </location>
</feature>
<dbReference type="InterPro" id="IPR013783">
    <property type="entry name" value="Ig-like_fold"/>
</dbReference>
<feature type="region of interest" description="Disordered" evidence="1">
    <location>
        <begin position="52"/>
        <end position="115"/>
    </location>
</feature>
<comment type="caution">
    <text evidence="4">The sequence shown here is derived from an EMBL/GenBank/DDBJ whole genome shotgun (WGS) entry which is preliminary data.</text>
</comment>
<keyword evidence="2" id="KW-0472">Membrane</keyword>
<dbReference type="Pfam" id="PF00801">
    <property type="entry name" value="PKD"/>
    <property type="match status" value="1"/>
</dbReference>
<sequence length="587" mass="60162">MYAEPDSILSVFKNQHGGPVRNRRLVISAAVAVAASFGTVLVPAAAQAAPARPAAKGAPAGGVDAGPLAKPEAKTFHSPAERSVRKALPGTKGKAGAGAKAGATAQSDATAQAEPAPAANEELAVVLNGRTTTAHGVELQAAIVSVPGTTLKVTFDWGDGSTETADGLPGLEVKRQHRYAELGEYNVKVTVTDAANNAQVVNEVPLSTSGSDFTPHTPTRLLDTRTGGGKVAPYTSTRVKIAGNAKIPAGATAVALNVTVTNTATGGHVTAFPGGGQRPATSNLNFEAGQTVPNMVIVPVGKDGTVELYNGGWEAVDLIADVTGYFSRTASSGYTPMTPVRTVDTRSGLGAPRAGQVAGRGSFSTQLGGLYVPSNATAVALNVTATGPREAGHLTVYPSGQAAPNTSNVNFTAGQTIANSVIVPVGSDGRISVMNGAWAGVDVIVDVVGYYSPDSSGAFMATAPHRRLDTRTWGSGPLAGQDYIWMALSHKEEGIAGYVLNTTVTNTRDSGFLSVAPDVNAPASYFDGTAVWQDPPRSSSLNFTPGKTVPNLVQASSGGTNGTIDLWNQSFGDIDLIVDMFGYYETK</sequence>
<proteinExistence type="predicted"/>
<evidence type="ECO:0000313" key="5">
    <source>
        <dbReference type="Proteomes" id="UP001617351"/>
    </source>
</evidence>
<feature type="compositionally biased region" description="Basic and acidic residues" evidence="1">
    <location>
        <begin position="71"/>
        <end position="84"/>
    </location>
</feature>
<dbReference type="InterPro" id="IPR000601">
    <property type="entry name" value="PKD_dom"/>
</dbReference>
<gene>
    <name evidence="4" type="ORF">ACIO7M_17200</name>
</gene>
<reference evidence="4 5" key="1">
    <citation type="submission" date="2024-10" db="EMBL/GenBank/DDBJ databases">
        <title>The Natural Products Discovery Center: Release of the First 8490 Sequenced Strains for Exploring Actinobacteria Biosynthetic Diversity.</title>
        <authorList>
            <person name="Kalkreuter E."/>
            <person name="Kautsar S.A."/>
            <person name="Yang D."/>
            <person name="Bader C.D."/>
            <person name="Teijaro C.N."/>
            <person name="Fluegel L."/>
            <person name="Davis C.M."/>
            <person name="Simpson J.R."/>
            <person name="Lauterbach L."/>
            <person name="Steele A.D."/>
            <person name="Gui C."/>
            <person name="Meng S."/>
            <person name="Li G."/>
            <person name="Viehrig K."/>
            <person name="Ye F."/>
            <person name="Su P."/>
            <person name="Kiefer A.F."/>
            <person name="Nichols A."/>
            <person name="Cepeda A.J."/>
            <person name="Yan W."/>
            <person name="Fan B."/>
            <person name="Jiang Y."/>
            <person name="Adhikari A."/>
            <person name="Zheng C.-J."/>
            <person name="Schuster L."/>
            <person name="Cowan T.M."/>
            <person name="Smanski M.J."/>
            <person name="Chevrette M.G."/>
            <person name="De Carvalho L.P.S."/>
            <person name="Shen B."/>
        </authorList>
    </citation>
    <scope>NUCLEOTIDE SEQUENCE [LARGE SCALE GENOMIC DNA]</scope>
    <source>
        <strain evidence="4 5">NPDC087220</strain>
    </source>
</reference>
<evidence type="ECO:0000313" key="4">
    <source>
        <dbReference type="EMBL" id="MFJ2822832.1"/>
    </source>
</evidence>
<dbReference type="SUPFAM" id="SSF49299">
    <property type="entry name" value="PKD domain"/>
    <property type="match status" value="1"/>
</dbReference>
<dbReference type="RefSeq" id="WP_402381786.1">
    <property type="nucleotide sequence ID" value="NZ_JBIUYY010000007.1"/>
</dbReference>
<feature type="transmembrane region" description="Helical" evidence="2">
    <location>
        <begin position="25"/>
        <end position="46"/>
    </location>
</feature>
<keyword evidence="2" id="KW-0812">Transmembrane</keyword>
<feature type="compositionally biased region" description="Polar residues" evidence="1">
    <location>
        <begin position="206"/>
        <end position="217"/>
    </location>
</feature>
<dbReference type="PROSITE" id="PS50093">
    <property type="entry name" value="PKD"/>
    <property type="match status" value="1"/>
</dbReference>
<dbReference type="InterPro" id="IPR035986">
    <property type="entry name" value="PKD_dom_sf"/>
</dbReference>
<name>A0ABW8EL40_STRT5</name>
<dbReference type="Gene3D" id="2.60.40.10">
    <property type="entry name" value="Immunoglobulins"/>
    <property type="match status" value="1"/>
</dbReference>
<dbReference type="Proteomes" id="UP001617351">
    <property type="component" value="Unassembled WGS sequence"/>
</dbReference>
<protein>
    <submittedName>
        <fullName evidence="4">PKD domain-containing protein</fullName>
    </submittedName>
</protein>
<keyword evidence="2" id="KW-1133">Transmembrane helix</keyword>
<evidence type="ECO:0000256" key="1">
    <source>
        <dbReference type="SAM" id="MobiDB-lite"/>
    </source>
</evidence>
<evidence type="ECO:0000259" key="3">
    <source>
        <dbReference type="PROSITE" id="PS50093"/>
    </source>
</evidence>
<keyword evidence="5" id="KW-1185">Reference proteome</keyword>
<dbReference type="EMBL" id="JBIUYY010000007">
    <property type="protein sequence ID" value="MFJ2822832.1"/>
    <property type="molecule type" value="Genomic_DNA"/>
</dbReference>
<feature type="region of interest" description="Disordered" evidence="1">
    <location>
        <begin position="206"/>
        <end position="229"/>
    </location>
</feature>
<feature type="compositionally biased region" description="Low complexity" evidence="1">
    <location>
        <begin position="90"/>
        <end position="115"/>
    </location>
</feature>
<organism evidence="4 5">
    <name type="scientific">Streptomyces toxytricini</name>
    <name type="common">Actinomyces toxytricini</name>
    <dbReference type="NCBI Taxonomy" id="67369"/>
    <lineage>
        <taxon>Bacteria</taxon>
        <taxon>Bacillati</taxon>
        <taxon>Actinomycetota</taxon>
        <taxon>Actinomycetes</taxon>
        <taxon>Kitasatosporales</taxon>
        <taxon>Streptomycetaceae</taxon>
        <taxon>Streptomyces</taxon>
    </lineage>
</organism>
<evidence type="ECO:0000256" key="2">
    <source>
        <dbReference type="SAM" id="Phobius"/>
    </source>
</evidence>